<dbReference type="Proteomes" id="UP000547674">
    <property type="component" value="Unassembled WGS sequence"/>
</dbReference>
<reference evidence="4 5" key="1">
    <citation type="submission" date="2020-03" db="EMBL/GenBank/DDBJ databases">
        <title>Metabolic flexibility allows generalist bacteria to become dominant in a frequently disturbed ecosystem.</title>
        <authorList>
            <person name="Chen Y.-J."/>
            <person name="Leung P.M."/>
            <person name="Bay S.K."/>
            <person name="Hugenholtz P."/>
            <person name="Kessler A.J."/>
            <person name="Shelley G."/>
            <person name="Waite D.W."/>
            <person name="Cook P.L."/>
            <person name="Greening C."/>
        </authorList>
    </citation>
    <scope>NUCLEOTIDE SEQUENCE [LARGE SCALE GENOMIC DNA]</scope>
    <source>
        <strain evidence="4">SS_bin_28</strain>
    </source>
</reference>
<accession>A0A7Y2EA11</accession>
<comment type="caution">
    <text evidence="4">The sequence shown here is derived from an EMBL/GenBank/DDBJ whole genome shotgun (WGS) entry which is preliminary data.</text>
</comment>
<dbReference type="CDD" id="cd03215">
    <property type="entry name" value="ABC_Carb_Monos_II"/>
    <property type="match status" value="1"/>
</dbReference>
<dbReference type="Gene3D" id="3.40.50.300">
    <property type="entry name" value="P-loop containing nucleotide triphosphate hydrolases"/>
    <property type="match status" value="2"/>
</dbReference>
<evidence type="ECO:0000256" key="2">
    <source>
        <dbReference type="ARBA" id="ARBA00022840"/>
    </source>
</evidence>
<dbReference type="PROSITE" id="PS00211">
    <property type="entry name" value="ABC_TRANSPORTER_1"/>
    <property type="match status" value="1"/>
</dbReference>
<keyword evidence="1" id="KW-0547">Nucleotide-binding</keyword>
<dbReference type="InterPro" id="IPR003439">
    <property type="entry name" value="ABC_transporter-like_ATP-bd"/>
</dbReference>
<dbReference type="SUPFAM" id="SSF52540">
    <property type="entry name" value="P-loop containing nucleoside triphosphate hydrolases"/>
    <property type="match status" value="2"/>
</dbReference>
<dbReference type="PANTHER" id="PTHR43790:SF4">
    <property type="entry name" value="GUANOSINE IMPORT ATP-BINDING PROTEIN NUPO"/>
    <property type="match status" value="1"/>
</dbReference>
<dbReference type="GO" id="GO:0005524">
    <property type="term" value="F:ATP binding"/>
    <property type="evidence" value="ECO:0007669"/>
    <property type="project" value="UniProtKB-KW"/>
</dbReference>
<proteinExistence type="predicted"/>
<dbReference type="InterPro" id="IPR050107">
    <property type="entry name" value="ABC_carbohydrate_import_ATPase"/>
</dbReference>
<evidence type="ECO:0000259" key="3">
    <source>
        <dbReference type="PROSITE" id="PS50893"/>
    </source>
</evidence>
<name>A0A7Y2EA11_UNCEI</name>
<dbReference type="InterPro" id="IPR027417">
    <property type="entry name" value="P-loop_NTPase"/>
</dbReference>
<evidence type="ECO:0000256" key="1">
    <source>
        <dbReference type="ARBA" id="ARBA00022741"/>
    </source>
</evidence>
<organism evidence="4 5">
    <name type="scientific">Eiseniibacteriota bacterium</name>
    <dbReference type="NCBI Taxonomy" id="2212470"/>
    <lineage>
        <taxon>Bacteria</taxon>
        <taxon>Candidatus Eiseniibacteriota</taxon>
    </lineage>
</organism>
<dbReference type="InterPro" id="IPR017871">
    <property type="entry name" value="ABC_transporter-like_CS"/>
</dbReference>
<sequence>DEPTAVLTESEADQLLATMKQLAAKGIAILFISHRLDEVMELANKITVLRDGEVVQTLDRSEVTVELMAELMIGRTLGEEGKAGRTRELETESVLSIKDLHVDMPGESTHGVDLEVHRGEIFGIGGLAGQGKLGISNGIMGLYPSRGEVLFQGKKIPLGDPAQVLATGLAFVSEDRRGVGLLLDQSIEDNIAFSACQIQGKFLKGSGPLAQFDRKTARTYAEADIKGFDIRCRGPQQPVRRLSGGNQQKVCLARAFALEPKMLFVSEPTRGVDVGAKDRVLKLLVELNRDKGITIVVTSSELGELRRICDRIAIIDRGQVAGILAPNAPDVEFGLLMGGERR</sequence>
<feature type="domain" description="ABC transporter" evidence="3">
    <location>
        <begin position="89"/>
        <end position="342"/>
    </location>
</feature>
<dbReference type="PROSITE" id="PS50893">
    <property type="entry name" value="ABC_TRANSPORTER_2"/>
    <property type="match status" value="1"/>
</dbReference>
<dbReference type="EMBL" id="JABDJR010000429">
    <property type="protein sequence ID" value="NNF07212.1"/>
    <property type="molecule type" value="Genomic_DNA"/>
</dbReference>
<evidence type="ECO:0000313" key="5">
    <source>
        <dbReference type="Proteomes" id="UP000547674"/>
    </source>
</evidence>
<dbReference type="Pfam" id="PF00005">
    <property type="entry name" value="ABC_tran"/>
    <property type="match status" value="1"/>
</dbReference>
<dbReference type="AlphaFoldDB" id="A0A7Y2EA11"/>
<protein>
    <submittedName>
        <fullName evidence="4">Sugar ABC transporter ATP-binding protein</fullName>
    </submittedName>
</protein>
<dbReference type="GO" id="GO:0016887">
    <property type="term" value="F:ATP hydrolysis activity"/>
    <property type="evidence" value="ECO:0007669"/>
    <property type="project" value="InterPro"/>
</dbReference>
<feature type="non-terminal residue" evidence="4">
    <location>
        <position position="1"/>
    </location>
</feature>
<gene>
    <name evidence="4" type="ORF">HKN21_10670</name>
</gene>
<evidence type="ECO:0000313" key="4">
    <source>
        <dbReference type="EMBL" id="NNF07212.1"/>
    </source>
</evidence>
<dbReference type="PANTHER" id="PTHR43790">
    <property type="entry name" value="CARBOHYDRATE TRANSPORT ATP-BINDING PROTEIN MG119-RELATED"/>
    <property type="match status" value="1"/>
</dbReference>
<keyword evidence="2 4" id="KW-0067">ATP-binding</keyword>